<dbReference type="EMBL" id="NAJL01000017">
    <property type="protein sequence ID" value="TKA28586.1"/>
    <property type="molecule type" value="Genomic_DNA"/>
</dbReference>
<reference evidence="2 3" key="1">
    <citation type="submission" date="2017-03" db="EMBL/GenBank/DDBJ databases">
        <title>Genomes of endolithic fungi from Antarctica.</title>
        <authorList>
            <person name="Coleine C."/>
            <person name="Masonjones S."/>
            <person name="Stajich J.E."/>
        </authorList>
    </citation>
    <scope>NUCLEOTIDE SEQUENCE [LARGE SCALE GENOMIC DNA]</scope>
    <source>
        <strain evidence="2 3">CCFEE 6315</strain>
    </source>
</reference>
<dbReference type="Proteomes" id="UP000308549">
    <property type="component" value="Unassembled WGS sequence"/>
</dbReference>
<feature type="compositionally biased region" description="Gly residues" evidence="1">
    <location>
        <begin position="51"/>
        <end position="61"/>
    </location>
</feature>
<organism evidence="2 3">
    <name type="scientific">Salinomyces thailandicus</name>
    <dbReference type="NCBI Taxonomy" id="706561"/>
    <lineage>
        <taxon>Eukaryota</taxon>
        <taxon>Fungi</taxon>
        <taxon>Dikarya</taxon>
        <taxon>Ascomycota</taxon>
        <taxon>Pezizomycotina</taxon>
        <taxon>Dothideomycetes</taxon>
        <taxon>Dothideomycetidae</taxon>
        <taxon>Mycosphaerellales</taxon>
        <taxon>Teratosphaeriaceae</taxon>
        <taxon>Salinomyces</taxon>
    </lineage>
</organism>
<sequence length="143" mass="14498">MGNCCGTQKDSTFQGEGRTLGAAPANLPPRQNNPRATAPPPKIAAAQGQKQTGGGGGGGGRTLSSAPPAAESGRGRSSEDPKAAAARAAEERAKASQGPGRGKLARQLDQQKGQSQTGILAQNARENVAVREADASAQTRNWN</sequence>
<proteinExistence type="predicted"/>
<feature type="region of interest" description="Disordered" evidence="1">
    <location>
        <begin position="1"/>
        <end position="143"/>
    </location>
</feature>
<dbReference type="AlphaFoldDB" id="A0A4U0U2H3"/>
<comment type="caution">
    <text evidence="2">The sequence shown here is derived from an EMBL/GenBank/DDBJ whole genome shotgun (WGS) entry which is preliminary data.</text>
</comment>
<gene>
    <name evidence="2" type="ORF">B0A50_02913</name>
</gene>
<protein>
    <submittedName>
        <fullName evidence="2">Uncharacterized protein</fullName>
    </submittedName>
</protein>
<name>A0A4U0U2H3_9PEZI</name>
<keyword evidence="3" id="KW-1185">Reference proteome</keyword>
<feature type="compositionally biased region" description="Polar residues" evidence="1">
    <location>
        <begin position="1"/>
        <end position="14"/>
    </location>
</feature>
<accession>A0A4U0U2H3</accession>
<dbReference type="OrthoDB" id="5415072at2759"/>
<feature type="compositionally biased region" description="Polar residues" evidence="1">
    <location>
        <begin position="108"/>
        <end position="120"/>
    </location>
</feature>
<feature type="compositionally biased region" description="Basic and acidic residues" evidence="1">
    <location>
        <begin position="73"/>
        <end position="94"/>
    </location>
</feature>
<evidence type="ECO:0000256" key="1">
    <source>
        <dbReference type="SAM" id="MobiDB-lite"/>
    </source>
</evidence>
<evidence type="ECO:0000313" key="2">
    <source>
        <dbReference type="EMBL" id="TKA28586.1"/>
    </source>
</evidence>
<evidence type="ECO:0000313" key="3">
    <source>
        <dbReference type="Proteomes" id="UP000308549"/>
    </source>
</evidence>